<dbReference type="GO" id="GO:0005975">
    <property type="term" value="P:carbohydrate metabolic process"/>
    <property type="evidence" value="ECO:0007669"/>
    <property type="project" value="InterPro"/>
</dbReference>
<evidence type="ECO:0000256" key="6">
    <source>
        <dbReference type="PIRSR" id="PIRSR036894-2"/>
    </source>
</evidence>
<protein>
    <recommendedName>
        <fullName evidence="3">Phosphohexomutase</fullName>
    </recommendedName>
    <alternativeName>
        <fullName evidence="4">Phosphomannose isomerase</fullName>
    </alternativeName>
</protein>
<dbReference type="InterPro" id="IPR049071">
    <property type="entry name" value="MPI_cupin_dom"/>
</dbReference>
<dbReference type="EMBL" id="LSDK01000057">
    <property type="protein sequence ID" value="KXB76686.1"/>
    <property type="molecule type" value="Genomic_DNA"/>
</dbReference>
<evidence type="ECO:0000256" key="3">
    <source>
        <dbReference type="ARBA" id="ARBA00029741"/>
    </source>
</evidence>
<evidence type="ECO:0000256" key="1">
    <source>
        <dbReference type="ARBA" id="ARBA00022723"/>
    </source>
</evidence>
<dbReference type="SUPFAM" id="SSF51182">
    <property type="entry name" value="RmlC-like cupins"/>
    <property type="match status" value="1"/>
</dbReference>
<evidence type="ECO:0000256" key="5">
    <source>
        <dbReference type="PIRSR" id="PIRSR036894-1"/>
    </source>
</evidence>
<dbReference type="STRING" id="322095.HMPREF3185_00797"/>
<dbReference type="PATRIC" id="fig|322095.3.peg.786"/>
<keyword evidence="1 5" id="KW-0479">Metal-binding</keyword>
<evidence type="ECO:0000256" key="2">
    <source>
        <dbReference type="ARBA" id="ARBA00022833"/>
    </source>
</evidence>
<dbReference type="OrthoDB" id="9808275at2"/>
<dbReference type="InterPro" id="IPR046457">
    <property type="entry name" value="PMI_typeI_cat"/>
</dbReference>
<dbReference type="AlphaFoldDB" id="A0A134B9Q7"/>
<dbReference type="Pfam" id="PF21621">
    <property type="entry name" value="MPI_cupin_dom"/>
    <property type="match status" value="1"/>
</dbReference>
<feature type="domain" description="Mannose-6-phosphate isomerase cupin" evidence="8">
    <location>
        <begin position="248"/>
        <end position="317"/>
    </location>
</feature>
<feature type="active site" evidence="6">
    <location>
        <position position="201"/>
    </location>
</feature>
<gene>
    <name evidence="9" type="ORF">HMPREF3185_00797</name>
</gene>
<dbReference type="PIRSF" id="PIRSF036894">
    <property type="entry name" value="PMI_Firm_short"/>
    <property type="match status" value="1"/>
</dbReference>
<keyword evidence="2 5" id="KW-0862">Zinc</keyword>
<feature type="binding site" evidence="5">
    <location>
        <position position="123"/>
    </location>
    <ligand>
        <name>Zn(2+)</name>
        <dbReference type="ChEBI" id="CHEBI:29105"/>
    </ligand>
</feature>
<dbReference type="InterPro" id="IPR011051">
    <property type="entry name" value="RmlC_Cupin_sf"/>
</dbReference>
<evidence type="ECO:0000259" key="8">
    <source>
        <dbReference type="Pfam" id="PF21621"/>
    </source>
</evidence>
<comment type="caution">
    <text evidence="9">The sequence shown here is derived from an EMBL/GenBank/DDBJ whole genome shotgun (WGS) entry which is preliminary data.</text>
</comment>
<evidence type="ECO:0000313" key="10">
    <source>
        <dbReference type="Proteomes" id="UP000070224"/>
    </source>
</evidence>
<dbReference type="GO" id="GO:0008270">
    <property type="term" value="F:zinc ion binding"/>
    <property type="evidence" value="ECO:0007669"/>
    <property type="project" value="InterPro"/>
</dbReference>
<name>A0A134B9Q7_9PORP</name>
<sequence length="331" mass="36879">MSINKLYPLTFEPLLKEVIWGGSAIRPFKGLTPDDKKVGESWEISHVDDNYSVVAAGPLAGKNLDELIHTYGEELVGKSVLERFGRRFPLLIKFIDARDYLSIQVHPDDALGLKRHNSFGKTEMWYVINAAPGAKLYSGFAVQSSPEDYVRRIEEGTIVEALAEYEVNAGDVFFLPAGRVHAIGAGCFIAEIQQTSNITYRIYDYDRTDAAGNKRELHTELAKDAIDYHLEEDYRTAYTPQVDAPVELVSCRYFETNLLDLDAPLARDWSKLDSFVIYICMEGGVRLTDAEGTVVELHQGQSVLVPASNPSLTLTPVGKVKLLETYIPAAK</sequence>
<dbReference type="InterPro" id="IPR014710">
    <property type="entry name" value="RmlC-like_jellyroll"/>
</dbReference>
<dbReference type="PANTHER" id="PTHR42742">
    <property type="entry name" value="TRANSCRIPTIONAL REPRESSOR MPRA"/>
    <property type="match status" value="1"/>
</dbReference>
<dbReference type="InterPro" id="IPR014628">
    <property type="entry name" value="Man6P_isomerase_Firm_short"/>
</dbReference>
<dbReference type="GO" id="GO:0004476">
    <property type="term" value="F:mannose-6-phosphate isomerase activity"/>
    <property type="evidence" value="ECO:0007669"/>
    <property type="project" value="InterPro"/>
</dbReference>
<dbReference type="Gene3D" id="2.60.120.10">
    <property type="entry name" value="Jelly Rolls"/>
    <property type="match status" value="2"/>
</dbReference>
<feature type="domain" description="Phosphomannose isomerase type I catalytic" evidence="7">
    <location>
        <begin position="13"/>
        <end position="117"/>
    </location>
</feature>
<dbReference type="InterPro" id="IPR051804">
    <property type="entry name" value="Carb_Metab_Reg_Kinase/Isom"/>
</dbReference>
<comment type="cofactor">
    <cofactor evidence="5">
        <name>Zn(2+)</name>
        <dbReference type="ChEBI" id="CHEBI:29105"/>
    </cofactor>
    <text evidence="5">Binds 1 zinc ion per subunit.</text>
</comment>
<reference evidence="10" key="1">
    <citation type="submission" date="2016-01" db="EMBL/GenBank/DDBJ databases">
        <authorList>
            <person name="Mitreva M."/>
            <person name="Pepin K.H."/>
            <person name="Mihindukulasuriya K.A."/>
            <person name="Fulton R."/>
            <person name="Fronick C."/>
            <person name="O'Laughlin M."/>
            <person name="Miner T."/>
            <person name="Herter B."/>
            <person name="Rosa B.A."/>
            <person name="Cordes M."/>
            <person name="Tomlinson C."/>
            <person name="Wollam A."/>
            <person name="Palsikar V.B."/>
            <person name="Mardis E.R."/>
            <person name="Wilson R.K."/>
        </authorList>
    </citation>
    <scope>NUCLEOTIDE SEQUENCE [LARGE SCALE GENOMIC DNA]</scope>
    <source>
        <strain evidence="10">KA00683</strain>
    </source>
</reference>
<dbReference type="CDD" id="cd07010">
    <property type="entry name" value="cupin_PMI_type_I_N_bac"/>
    <property type="match status" value="1"/>
</dbReference>
<feature type="binding site" evidence="5">
    <location>
        <position position="181"/>
    </location>
    <ligand>
        <name>Zn(2+)</name>
        <dbReference type="ChEBI" id="CHEBI:29105"/>
    </ligand>
</feature>
<dbReference type="Pfam" id="PF20511">
    <property type="entry name" value="PMI_typeI_cat"/>
    <property type="match status" value="1"/>
</dbReference>
<proteinExistence type="predicted"/>
<feature type="binding site" evidence="5">
    <location>
        <position position="106"/>
    </location>
    <ligand>
        <name>Zn(2+)</name>
        <dbReference type="ChEBI" id="CHEBI:29105"/>
    </ligand>
</feature>
<accession>A0A134B9Q7</accession>
<evidence type="ECO:0000313" key="9">
    <source>
        <dbReference type="EMBL" id="KXB76686.1"/>
    </source>
</evidence>
<dbReference type="RefSeq" id="WP_060935210.1">
    <property type="nucleotide sequence ID" value="NZ_KQ960437.1"/>
</dbReference>
<evidence type="ECO:0000259" key="7">
    <source>
        <dbReference type="Pfam" id="PF20511"/>
    </source>
</evidence>
<dbReference type="Proteomes" id="UP000070224">
    <property type="component" value="Unassembled WGS sequence"/>
</dbReference>
<evidence type="ECO:0000256" key="4">
    <source>
        <dbReference type="ARBA" id="ARBA00030762"/>
    </source>
</evidence>
<organism evidence="9 10">
    <name type="scientific">Porphyromonas somerae</name>
    <dbReference type="NCBI Taxonomy" id="322095"/>
    <lineage>
        <taxon>Bacteria</taxon>
        <taxon>Pseudomonadati</taxon>
        <taxon>Bacteroidota</taxon>
        <taxon>Bacteroidia</taxon>
        <taxon>Bacteroidales</taxon>
        <taxon>Porphyromonadaceae</taxon>
        <taxon>Porphyromonas</taxon>
    </lineage>
</organism>
<keyword evidence="9" id="KW-0413">Isomerase</keyword>
<dbReference type="PANTHER" id="PTHR42742:SF3">
    <property type="entry name" value="FRUCTOKINASE"/>
    <property type="match status" value="1"/>
</dbReference>
<keyword evidence="10" id="KW-1185">Reference proteome</keyword>